<dbReference type="InterPro" id="IPR008969">
    <property type="entry name" value="CarboxyPept-like_regulatory"/>
</dbReference>
<accession>A0ABV5FD96</accession>
<evidence type="ECO:0000256" key="3">
    <source>
        <dbReference type="ARBA" id="ARBA00022452"/>
    </source>
</evidence>
<keyword evidence="7 8" id="KW-0998">Cell outer membrane</keyword>
<dbReference type="EMBL" id="JBHMFC010000074">
    <property type="protein sequence ID" value="MFB9057334.1"/>
    <property type="molecule type" value="Genomic_DNA"/>
</dbReference>
<dbReference type="Pfam" id="PF07715">
    <property type="entry name" value="Plug"/>
    <property type="match status" value="1"/>
</dbReference>
<protein>
    <submittedName>
        <fullName evidence="10">SusC/RagA family TonB-linked outer membrane protein</fullName>
    </submittedName>
</protein>
<name>A0ABV5FD96_9FLAO</name>
<evidence type="ECO:0000259" key="9">
    <source>
        <dbReference type="Pfam" id="PF07715"/>
    </source>
</evidence>
<dbReference type="NCBIfam" id="TIGR04056">
    <property type="entry name" value="OMP_RagA_SusC"/>
    <property type="match status" value="1"/>
</dbReference>
<dbReference type="InterPro" id="IPR023997">
    <property type="entry name" value="TonB-dep_OMP_SusC/RagA_CS"/>
</dbReference>
<keyword evidence="6 8" id="KW-0472">Membrane</keyword>
<dbReference type="InterPro" id="IPR037066">
    <property type="entry name" value="Plug_dom_sf"/>
</dbReference>
<dbReference type="SUPFAM" id="SSF56935">
    <property type="entry name" value="Porins"/>
    <property type="match status" value="1"/>
</dbReference>
<keyword evidence="11" id="KW-1185">Reference proteome</keyword>
<dbReference type="InterPro" id="IPR023996">
    <property type="entry name" value="TonB-dep_OMP_SusC/RagA"/>
</dbReference>
<keyword evidence="4 8" id="KW-0812">Transmembrane</keyword>
<dbReference type="Pfam" id="PF13715">
    <property type="entry name" value="CarbopepD_reg_2"/>
    <property type="match status" value="1"/>
</dbReference>
<evidence type="ECO:0000313" key="10">
    <source>
        <dbReference type="EMBL" id="MFB9057334.1"/>
    </source>
</evidence>
<evidence type="ECO:0000313" key="11">
    <source>
        <dbReference type="Proteomes" id="UP001589585"/>
    </source>
</evidence>
<keyword evidence="5" id="KW-0732">Signal</keyword>
<evidence type="ECO:0000256" key="4">
    <source>
        <dbReference type="ARBA" id="ARBA00022692"/>
    </source>
</evidence>
<dbReference type="InterPro" id="IPR012910">
    <property type="entry name" value="Plug_dom"/>
</dbReference>
<keyword evidence="2 8" id="KW-0813">Transport</keyword>
<dbReference type="Proteomes" id="UP001589585">
    <property type="component" value="Unassembled WGS sequence"/>
</dbReference>
<comment type="caution">
    <text evidence="10">The sequence shown here is derived from an EMBL/GenBank/DDBJ whole genome shotgun (WGS) entry which is preliminary data.</text>
</comment>
<feature type="domain" description="TonB-dependent receptor plug" evidence="9">
    <location>
        <begin position="140"/>
        <end position="248"/>
    </location>
</feature>
<dbReference type="PANTHER" id="PTHR30069:SF29">
    <property type="entry name" value="HEMOGLOBIN AND HEMOGLOBIN-HAPTOGLOBIN-BINDING PROTEIN 1-RELATED"/>
    <property type="match status" value="1"/>
</dbReference>
<dbReference type="NCBIfam" id="TIGR04057">
    <property type="entry name" value="SusC_RagA_signa"/>
    <property type="match status" value="1"/>
</dbReference>
<dbReference type="PANTHER" id="PTHR30069">
    <property type="entry name" value="TONB-DEPENDENT OUTER MEMBRANE RECEPTOR"/>
    <property type="match status" value="1"/>
</dbReference>
<evidence type="ECO:0000256" key="8">
    <source>
        <dbReference type="PROSITE-ProRule" id="PRU01360"/>
    </source>
</evidence>
<dbReference type="PROSITE" id="PS52016">
    <property type="entry name" value="TONB_DEPENDENT_REC_3"/>
    <property type="match status" value="1"/>
</dbReference>
<comment type="similarity">
    <text evidence="8">Belongs to the TonB-dependent receptor family.</text>
</comment>
<dbReference type="Gene3D" id="2.60.40.1120">
    <property type="entry name" value="Carboxypeptidase-like, regulatory domain"/>
    <property type="match status" value="1"/>
</dbReference>
<keyword evidence="3 8" id="KW-1134">Transmembrane beta strand</keyword>
<sequence length="1068" mass="116529">MRKKKCWSLCFLDRVKQLKPIFLTPLLLCLISVNGYANNNVEEEVQELVVTGVVTSEEDGMPIVGVNVILKDSNTGAITDFDGHYSIKVPSGKSVLIFSSLGFVKTQVVVGGQSTINVALKADVSQLDEVVVIGYGTAKKETLTGSIEQIKSDKFEDLAVTNPALSLQGASPGLVVTRNSSRPGSEGLGMQIRGTSSVNGIAPLIVIDGVPVLSNNSFYDMNPDDIEAISILKGGSASIYGSRAAGGVILVTTKKGKGKTKVVASTVFRLGTVGIRPPTPTMQQYANIFLEASSQDSNPDYFFWNKSALEKMASGYEGIYELGGRLGNIHLSNANIFDQMYGDAYSNQHNLSVSGGTDKSNYRVGLSYDQNVGGLKTAYDGTEKYNFLVNYGYDISEKLSFNTNISYFFKDFSGPSGGLNANSITYDAPLFAAQNPYGQWYGNFGVVGGGKNAIANSAEGGRVNDEREQLKIALSADYKITDDLSFSGSFAYARDYQNYQKYVLNVKTYGWFGTPANSSINPTPYIFEEMNMGTYKNFKGAFNYSKSLRDHNVSGLLAAEGELKTSKHLDGRRNGFEDYGVYDLNLGSTDLIVTNNGGAGTWGFFGYIGRLNYDYKGTYLLELQGRRDGASRFADGYKWSNYGSISGGWVVSNEKFLRDSNIISFLKVRGGYGELGSTSGINTFSYLSGVSFGDTVFGSTAGLQNTAKADGLTSTTTTWERIVTSEFGVDFKLFNNKMFGSVDFYKKDNIGMLIRGVYPSVVGASAPYTNIGNLETAGWEAVLGWKDTVGDFSYSISANMSDTKNIITKYEGGQTIVAGLNDAGNGEILQHYPINSYFMYETNGFFENQAAVDSYYATYTGGGSNGLVPSQLSSTVSLRPGDSRIVDTNGDKVINSEDLVYKGDASPHYVYGLNLNAQYKNFDISAFFQGVLDQNILRTGYFAYPFGAVYQNQSTAFMGKTWSESQPNSQYPRTSTNATRTAWNFANKDFMLQNNRYLRLKTLVLGYNIKALKIANTEIDNLRIYFSGNDLFEFTSLDDGYDPEASANSNSSSYPFMRTWALGVKLSI</sequence>
<comment type="subcellular location">
    <subcellularLocation>
        <location evidence="1 8">Cell outer membrane</location>
        <topology evidence="1 8">Multi-pass membrane protein</topology>
    </subcellularLocation>
</comment>
<dbReference type="Gene3D" id="2.170.130.10">
    <property type="entry name" value="TonB-dependent receptor, plug domain"/>
    <property type="match status" value="1"/>
</dbReference>
<evidence type="ECO:0000256" key="2">
    <source>
        <dbReference type="ARBA" id="ARBA00022448"/>
    </source>
</evidence>
<dbReference type="RefSeq" id="WP_379861559.1">
    <property type="nucleotide sequence ID" value="NZ_JBHMFC010000074.1"/>
</dbReference>
<proteinExistence type="inferred from homology"/>
<dbReference type="InterPro" id="IPR036942">
    <property type="entry name" value="Beta-barrel_TonB_sf"/>
</dbReference>
<evidence type="ECO:0000256" key="1">
    <source>
        <dbReference type="ARBA" id="ARBA00004571"/>
    </source>
</evidence>
<evidence type="ECO:0000256" key="7">
    <source>
        <dbReference type="ARBA" id="ARBA00023237"/>
    </source>
</evidence>
<reference evidence="10 11" key="1">
    <citation type="submission" date="2024-09" db="EMBL/GenBank/DDBJ databases">
        <authorList>
            <person name="Sun Q."/>
            <person name="Mori K."/>
        </authorList>
    </citation>
    <scope>NUCLEOTIDE SEQUENCE [LARGE SCALE GENOMIC DNA]</scope>
    <source>
        <strain evidence="10 11">CECT 8622</strain>
    </source>
</reference>
<evidence type="ECO:0000256" key="6">
    <source>
        <dbReference type="ARBA" id="ARBA00023136"/>
    </source>
</evidence>
<dbReference type="InterPro" id="IPR039426">
    <property type="entry name" value="TonB-dep_rcpt-like"/>
</dbReference>
<dbReference type="SUPFAM" id="SSF49464">
    <property type="entry name" value="Carboxypeptidase regulatory domain-like"/>
    <property type="match status" value="1"/>
</dbReference>
<organism evidence="10 11">
    <name type="scientific">Mariniflexile ostreae</name>
    <dbReference type="NCBI Taxonomy" id="1520892"/>
    <lineage>
        <taxon>Bacteria</taxon>
        <taxon>Pseudomonadati</taxon>
        <taxon>Bacteroidota</taxon>
        <taxon>Flavobacteriia</taxon>
        <taxon>Flavobacteriales</taxon>
        <taxon>Flavobacteriaceae</taxon>
        <taxon>Mariniflexile</taxon>
    </lineage>
</organism>
<evidence type="ECO:0000256" key="5">
    <source>
        <dbReference type="ARBA" id="ARBA00022729"/>
    </source>
</evidence>
<dbReference type="Gene3D" id="2.40.170.20">
    <property type="entry name" value="TonB-dependent receptor, beta-barrel domain"/>
    <property type="match status" value="1"/>
</dbReference>
<gene>
    <name evidence="10" type="ORF">ACFFU9_11350</name>
</gene>